<evidence type="ECO:0000313" key="2">
    <source>
        <dbReference type="EMBL" id="KPM09893.1"/>
    </source>
</evidence>
<dbReference type="Pfam" id="PF10229">
    <property type="entry name" value="MMADHC"/>
    <property type="match status" value="1"/>
</dbReference>
<organism evidence="2 5">
    <name type="scientific">Sarcoptes scabiei</name>
    <name type="common">Itch mite</name>
    <name type="synonym">Acarus scabiei</name>
    <dbReference type="NCBI Taxonomy" id="52283"/>
    <lineage>
        <taxon>Eukaryota</taxon>
        <taxon>Metazoa</taxon>
        <taxon>Ecdysozoa</taxon>
        <taxon>Arthropoda</taxon>
        <taxon>Chelicerata</taxon>
        <taxon>Arachnida</taxon>
        <taxon>Acari</taxon>
        <taxon>Acariformes</taxon>
        <taxon>Sarcoptiformes</taxon>
        <taxon>Astigmata</taxon>
        <taxon>Psoroptidia</taxon>
        <taxon>Sarcoptoidea</taxon>
        <taxon>Sarcoptidae</taxon>
        <taxon>Sarcoptinae</taxon>
        <taxon>Sarcoptes</taxon>
    </lineage>
</organism>
<evidence type="ECO:0000313" key="4">
    <source>
        <dbReference type="Proteomes" id="UP000070412"/>
    </source>
</evidence>
<dbReference type="Proteomes" id="UP000070412">
    <property type="component" value="Unassembled WGS sequence"/>
</dbReference>
<dbReference type="OMA" id="RWGTNAF"/>
<dbReference type="GO" id="GO:0005739">
    <property type="term" value="C:mitochondrion"/>
    <property type="evidence" value="ECO:0007669"/>
    <property type="project" value="TreeGrafter"/>
</dbReference>
<reference evidence="4" key="2">
    <citation type="journal article" date="2020" name="PLoS Negl. Trop. Dis.">
        <title>High-quality nuclear genome for Sarcoptes scabiei-A critical resource for a neglected parasite.</title>
        <authorList>
            <person name="Korhonen P.K."/>
            <person name="Gasser R.B."/>
            <person name="Ma G."/>
            <person name="Wang T."/>
            <person name="Stroehlein A.J."/>
            <person name="Young N.D."/>
            <person name="Ang C.S."/>
            <person name="Fernando D.D."/>
            <person name="Lu H.C."/>
            <person name="Taylor S."/>
            <person name="Reynolds S.L."/>
            <person name="Mofiz E."/>
            <person name="Najaraj S.H."/>
            <person name="Gowda H."/>
            <person name="Madugundu A."/>
            <person name="Renuse S."/>
            <person name="Holt D."/>
            <person name="Pandey A."/>
            <person name="Papenfuss A.T."/>
            <person name="Fischer K."/>
        </authorList>
    </citation>
    <scope>NUCLEOTIDE SEQUENCE [LARGE SCALE GENOMIC DNA]</scope>
</reference>
<dbReference type="EMBL" id="WVUK01000062">
    <property type="protein sequence ID" value="KAF7490363.1"/>
    <property type="molecule type" value="Genomic_DNA"/>
</dbReference>
<protein>
    <submittedName>
        <fullName evidence="2">DUF2246 domain containing protein</fullName>
    </submittedName>
    <submittedName>
        <fullName evidence="1">Methylmalonic aciduria and homocystinuria type D -like protein, mitochondrial</fullName>
    </submittedName>
</protein>
<dbReference type="VEuPathDB" id="VectorBase:SSCA008455"/>
<keyword evidence="4" id="KW-1185">Reference proteome</keyword>
<proteinExistence type="predicted"/>
<dbReference type="Proteomes" id="UP000616769">
    <property type="component" value="Unassembled WGS sequence"/>
</dbReference>
<dbReference type="EnsemblMetazoa" id="SSS_660s_mrna">
    <property type="protein sequence ID" value="KAF7490363.1"/>
    <property type="gene ID" value="SSS_660"/>
</dbReference>
<evidence type="ECO:0000313" key="5">
    <source>
        <dbReference type="Proteomes" id="UP000616769"/>
    </source>
</evidence>
<evidence type="ECO:0000313" key="3">
    <source>
        <dbReference type="EnsemblMetazoa" id="KAF7490363.1"/>
    </source>
</evidence>
<dbReference type="GO" id="GO:0009235">
    <property type="term" value="P:cobalamin metabolic process"/>
    <property type="evidence" value="ECO:0007669"/>
    <property type="project" value="InterPro"/>
</dbReference>
<accession>A0A132AG40</accession>
<gene>
    <name evidence="1" type="primary">SSS_660g</name>
    <name evidence="2" type="ORF">QR98_0084390</name>
    <name evidence="1" type="ORF">SSS_660</name>
</gene>
<reference evidence="3" key="4">
    <citation type="submission" date="2022-06" db="UniProtKB">
        <authorList>
            <consortium name="EnsemblMetazoa"/>
        </authorList>
    </citation>
    <scope>IDENTIFICATION</scope>
</reference>
<reference evidence="1" key="3">
    <citation type="submission" date="2020-01" db="EMBL/GenBank/DDBJ databases">
        <authorList>
            <person name="Korhonen P.K.K."/>
            <person name="Guangxu M.G."/>
            <person name="Wang T.W."/>
            <person name="Stroehlein A.J.S."/>
            <person name="Young N.D."/>
            <person name="Ang C.-S.A."/>
            <person name="Fernando D.W.F."/>
            <person name="Lu H.L."/>
            <person name="Taylor S.T."/>
            <person name="Ehtesham M.E.M."/>
            <person name="Najaraj S.H.N."/>
            <person name="Harsha G.H.G."/>
            <person name="Madugundu A.M."/>
            <person name="Renuse S.R."/>
            <person name="Holt D.H."/>
            <person name="Pandey A.P."/>
            <person name="Papenfuss A.P."/>
            <person name="Gasser R.B.G."/>
            <person name="Fischer K.F."/>
        </authorList>
    </citation>
    <scope>NUCLEOTIDE SEQUENCE</scope>
    <source>
        <strain evidence="1">SSS_KF_BRIS2020</strain>
    </source>
</reference>
<reference evidence="2 5" key="1">
    <citation type="journal article" date="2015" name="Parasit. Vectors">
        <title>Draft genome of the scabies mite.</title>
        <authorList>
            <person name="Rider S.D.Jr."/>
            <person name="Morgan M.S."/>
            <person name="Arlian L.G."/>
        </authorList>
    </citation>
    <scope>NUCLEOTIDE SEQUENCE [LARGE SCALE GENOMIC DNA]</scope>
    <source>
        <strain evidence="2">Arlian Lab</strain>
    </source>
</reference>
<dbReference type="PANTHER" id="PTHR13192">
    <property type="entry name" value="MY011 PROTEIN"/>
    <property type="match status" value="1"/>
</dbReference>
<dbReference type="EMBL" id="JXLN01014223">
    <property type="protein sequence ID" value="KPM09893.1"/>
    <property type="molecule type" value="Genomic_DNA"/>
</dbReference>
<dbReference type="AlphaFoldDB" id="A0A132AG40"/>
<evidence type="ECO:0000313" key="1">
    <source>
        <dbReference type="EMBL" id="KAF7490363.1"/>
    </source>
</evidence>
<dbReference type="InterPro" id="IPR019362">
    <property type="entry name" value="MMADHC"/>
</dbReference>
<dbReference type="OrthoDB" id="10263782at2759"/>
<dbReference type="PANTHER" id="PTHR13192:SF3">
    <property type="entry name" value="COBALAMIN TRAFFICKING PROTEIN CBLD"/>
    <property type="match status" value="1"/>
</dbReference>
<name>A0A132AG40_SARSC</name>
<sequence>MLSLAEAWTRTPSYVLHRVFPISASYRCSRRSLTFDSKVSKVSISHMAGREIDLLDTKDIRFRLPGNVGLFINNDWLHKFRKFNKIDSIEAEKNDSFIKISPIKLMSSLNEGQPVLHQNIFFEINQEDLYCEAHECPLLLVKDFQELFPHTSVNLSDGLTVLTIVQKTENDMSNWSREIEKEREKLLSLFVSVAQKMCNFLKQNGYWADFIDPSSGRPYYGHYTPATFFETDERYRHFGFEIEDLGCCKVLSHKRWGTNAFVGALFTTAALNSDAVKCLVVVPD</sequence>